<evidence type="ECO:0000256" key="3">
    <source>
        <dbReference type="ARBA" id="ARBA00022695"/>
    </source>
</evidence>
<gene>
    <name evidence="9" type="ORF">GCM10022381_05470</name>
</gene>
<dbReference type="EMBL" id="BAABCN010000002">
    <property type="protein sequence ID" value="GAA3864513.1"/>
    <property type="molecule type" value="Genomic_DNA"/>
</dbReference>
<comment type="similarity">
    <text evidence="6">Belongs to the DNA polymerase HolA subunit family.</text>
</comment>
<reference evidence="10" key="1">
    <citation type="journal article" date="2019" name="Int. J. Syst. Evol. Microbiol.">
        <title>The Global Catalogue of Microorganisms (GCM) 10K type strain sequencing project: providing services to taxonomists for standard genome sequencing and annotation.</title>
        <authorList>
            <consortium name="The Broad Institute Genomics Platform"/>
            <consortium name="The Broad Institute Genome Sequencing Center for Infectious Disease"/>
            <person name="Wu L."/>
            <person name="Ma J."/>
        </authorList>
    </citation>
    <scope>NUCLEOTIDE SEQUENCE [LARGE SCALE GENOMIC DNA]</scope>
    <source>
        <strain evidence="10">JCM 17021</strain>
    </source>
</reference>
<dbReference type="PANTHER" id="PTHR34388">
    <property type="entry name" value="DNA POLYMERASE III SUBUNIT DELTA"/>
    <property type="match status" value="1"/>
</dbReference>
<proteinExistence type="inferred from homology"/>
<evidence type="ECO:0000256" key="4">
    <source>
        <dbReference type="ARBA" id="ARBA00022705"/>
    </source>
</evidence>
<feature type="domain" description="DNA polymerase III delta subunit-like C-terminal" evidence="8">
    <location>
        <begin position="272"/>
        <end position="386"/>
    </location>
</feature>
<evidence type="ECO:0000256" key="1">
    <source>
        <dbReference type="ARBA" id="ARBA00012417"/>
    </source>
</evidence>
<sequence>MDRAPDWDCASRGSICLDTARSSRARHAATRVEASRPRLGWNEQSKGTHVAARPAARSAGAGKATKAAAIPQLAWHQVRPAPIVLVSGTETVLAERAIRQLRDFLKLEDPSLEVSDVQADSYAPGELVTLASPSLFDEPRMIRVSAVEKCSDSFLAEALEYLENPAEGAYLVLRHAGGVRGKKLLEAIRSGSGGGIEIVCAELKKDTEKYDFASAEFKTAGKRVTASALRALVGAFSDDLAELSAACQQLISDSSSEVTETTVDRYYGGRVEANAFKVADAAIAGRNGEALVILRHALASGADPVPVVAAFASKIRTMAKLYGVRGATGQLASQFGLAPWQVERAQRDLRGWTDEGLARCIQALAETDASVKGAGRDPVFAIERLIGIITRRGADA</sequence>
<evidence type="ECO:0000256" key="6">
    <source>
        <dbReference type="ARBA" id="ARBA00034754"/>
    </source>
</evidence>
<evidence type="ECO:0000256" key="2">
    <source>
        <dbReference type="ARBA" id="ARBA00022679"/>
    </source>
</evidence>
<accession>A0ABP7K3B9</accession>
<evidence type="ECO:0000313" key="9">
    <source>
        <dbReference type="EMBL" id="GAA3864513.1"/>
    </source>
</evidence>
<keyword evidence="3" id="KW-0548">Nucleotidyltransferase</keyword>
<dbReference type="Gene3D" id="3.40.50.300">
    <property type="entry name" value="P-loop containing nucleotide triphosphate hydrolases"/>
    <property type="match status" value="1"/>
</dbReference>
<evidence type="ECO:0000259" key="8">
    <source>
        <dbReference type="Pfam" id="PF21694"/>
    </source>
</evidence>
<evidence type="ECO:0000313" key="10">
    <source>
        <dbReference type="Proteomes" id="UP001501803"/>
    </source>
</evidence>
<dbReference type="PANTHER" id="PTHR34388:SF1">
    <property type="entry name" value="DNA POLYMERASE III SUBUNIT DELTA"/>
    <property type="match status" value="1"/>
</dbReference>
<organism evidence="9 10">
    <name type="scientific">Leifsonia kafniensis</name>
    <dbReference type="NCBI Taxonomy" id="475957"/>
    <lineage>
        <taxon>Bacteria</taxon>
        <taxon>Bacillati</taxon>
        <taxon>Actinomycetota</taxon>
        <taxon>Actinomycetes</taxon>
        <taxon>Micrococcales</taxon>
        <taxon>Microbacteriaceae</taxon>
        <taxon>Leifsonia</taxon>
    </lineage>
</organism>
<dbReference type="Gene3D" id="1.20.272.10">
    <property type="match status" value="1"/>
</dbReference>
<dbReference type="InterPro" id="IPR048466">
    <property type="entry name" value="DNA_pol3_delta-like_C"/>
</dbReference>
<dbReference type="InterPro" id="IPR005790">
    <property type="entry name" value="DNA_polIII_delta"/>
</dbReference>
<comment type="caution">
    <text evidence="9">The sequence shown here is derived from an EMBL/GenBank/DDBJ whole genome shotgun (WGS) entry which is preliminary data.</text>
</comment>
<keyword evidence="4" id="KW-0235">DNA replication</keyword>
<dbReference type="Pfam" id="PF21694">
    <property type="entry name" value="DNA_pol3_delta_C"/>
    <property type="match status" value="1"/>
</dbReference>
<protein>
    <recommendedName>
        <fullName evidence="1">DNA-directed DNA polymerase</fullName>
        <ecNumber evidence="1">2.7.7.7</ecNumber>
    </recommendedName>
</protein>
<keyword evidence="2" id="KW-0808">Transferase</keyword>
<name>A0ABP7K3B9_9MICO</name>
<dbReference type="EC" id="2.7.7.7" evidence="1"/>
<evidence type="ECO:0000256" key="7">
    <source>
        <dbReference type="ARBA" id="ARBA00049244"/>
    </source>
</evidence>
<dbReference type="Proteomes" id="UP001501803">
    <property type="component" value="Unassembled WGS sequence"/>
</dbReference>
<dbReference type="SUPFAM" id="SSF48019">
    <property type="entry name" value="post-AAA+ oligomerization domain-like"/>
    <property type="match status" value="1"/>
</dbReference>
<dbReference type="InterPro" id="IPR027417">
    <property type="entry name" value="P-loop_NTPase"/>
</dbReference>
<keyword evidence="5" id="KW-0239">DNA-directed DNA polymerase</keyword>
<evidence type="ECO:0000256" key="5">
    <source>
        <dbReference type="ARBA" id="ARBA00022932"/>
    </source>
</evidence>
<comment type="catalytic activity">
    <reaction evidence="7">
        <text>DNA(n) + a 2'-deoxyribonucleoside 5'-triphosphate = DNA(n+1) + diphosphate</text>
        <dbReference type="Rhea" id="RHEA:22508"/>
        <dbReference type="Rhea" id="RHEA-COMP:17339"/>
        <dbReference type="Rhea" id="RHEA-COMP:17340"/>
        <dbReference type="ChEBI" id="CHEBI:33019"/>
        <dbReference type="ChEBI" id="CHEBI:61560"/>
        <dbReference type="ChEBI" id="CHEBI:173112"/>
        <dbReference type="EC" id="2.7.7.7"/>
    </reaction>
</comment>
<keyword evidence="10" id="KW-1185">Reference proteome</keyword>
<dbReference type="NCBIfam" id="TIGR01128">
    <property type="entry name" value="holA"/>
    <property type="match status" value="1"/>
</dbReference>
<dbReference type="InterPro" id="IPR008921">
    <property type="entry name" value="DNA_pol3_clamp-load_cplx_C"/>
</dbReference>